<comment type="caution">
    <text evidence="3">The sequence shown here is derived from an EMBL/GenBank/DDBJ whole genome shotgun (WGS) entry which is preliminary data.</text>
</comment>
<sequence length="157" mass="16637">MKQKLALLVMAGALVGSMSFTVPVTAESASVAQLKLETQPKKPGTPTPTPVNPTFNSGINSTAPGGYAPAAPVVFHCMPGYSKTKYLKYQGGSRKGGLHTMECRSPIFECPAPSSVRTDNGSPAQGHGNTIKKVPVGAGDSNRFRIEYTCNYYWPEG</sequence>
<evidence type="ECO:0000313" key="4">
    <source>
        <dbReference type="Proteomes" id="UP000315252"/>
    </source>
</evidence>
<feature type="chain" id="PRO_5021899043" evidence="2">
    <location>
        <begin position="27"/>
        <end position="157"/>
    </location>
</feature>
<feature type="signal peptide" evidence="2">
    <location>
        <begin position="1"/>
        <end position="26"/>
    </location>
</feature>
<keyword evidence="2" id="KW-0732">Signal</keyword>
<proteinExistence type="predicted"/>
<dbReference type="EMBL" id="VHSH01000003">
    <property type="protein sequence ID" value="TQV80509.1"/>
    <property type="molecule type" value="Genomic_DNA"/>
</dbReference>
<gene>
    <name evidence="3" type="ORF">FKG95_10045</name>
</gene>
<name>A0A545TTG2_9PROT</name>
<keyword evidence="4" id="KW-1185">Reference proteome</keyword>
<organism evidence="3 4">
    <name type="scientific">Denitrobaculum tricleocarpae</name>
    <dbReference type="NCBI Taxonomy" id="2591009"/>
    <lineage>
        <taxon>Bacteria</taxon>
        <taxon>Pseudomonadati</taxon>
        <taxon>Pseudomonadota</taxon>
        <taxon>Alphaproteobacteria</taxon>
        <taxon>Rhodospirillales</taxon>
        <taxon>Rhodospirillaceae</taxon>
        <taxon>Denitrobaculum</taxon>
    </lineage>
</organism>
<dbReference type="AlphaFoldDB" id="A0A545TTG2"/>
<accession>A0A545TTG2</accession>
<evidence type="ECO:0000313" key="3">
    <source>
        <dbReference type="EMBL" id="TQV80509.1"/>
    </source>
</evidence>
<feature type="region of interest" description="Disordered" evidence="1">
    <location>
        <begin position="115"/>
        <end position="136"/>
    </location>
</feature>
<protein>
    <submittedName>
        <fullName evidence="3">Uncharacterized protein</fullName>
    </submittedName>
</protein>
<reference evidence="3 4" key="1">
    <citation type="submission" date="2019-06" db="EMBL/GenBank/DDBJ databases">
        <title>Whole genome sequence for Rhodospirillaceae sp. R148.</title>
        <authorList>
            <person name="Wang G."/>
        </authorList>
    </citation>
    <scope>NUCLEOTIDE SEQUENCE [LARGE SCALE GENOMIC DNA]</scope>
    <source>
        <strain evidence="3 4">R148</strain>
    </source>
</reference>
<dbReference type="RefSeq" id="WP_142896223.1">
    <property type="nucleotide sequence ID" value="NZ_ML660054.1"/>
</dbReference>
<dbReference type="Proteomes" id="UP000315252">
    <property type="component" value="Unassembled WGS sequence"/>
</dbReference>
<evidence type="ECO:0000256" key="2">
    <source>
        <dbReference type="SAM" id="SignalP"/>
    </source>
</evidence>
<evidence type="ECO:0000256" key="1">
    <source>
        <dbReference type="SAM" id="MobiDB-lite"/>
    </source>
</evidence>